<organism evidence="1">
    <name type="scientific">marine metagenome</name>
    <dbReference type="NCBI Taxonomy" id="408172"/>
    <lineage>
        <taxon>unclassified sequences</taxon>
        <taxon>metagenomes</taxon>
        <taxon>ecological metagenomes</taxon>
    </lineage>
</organism>
<name>A0A382QN98_9ZZZZ</name>
<dbReference type="EMBL" id="UINC01115733">
    <property type="protein sequence ID" value="SVC86984.1"/>
    <property type="molecule type" value="Genomic_DNA"/>
</dbReference>
<protein>
    <submittedName>
        <fullName evidence="1">Uncharacterized protein</fullName>
    </submittedName>
</protein>
<gene>
    <name evidence="1" type="ORF">METZ01_LOCUS339838</name>
</gene>
<dbReference type="AlphaFoldDB" id="A0A382QN98"/>
<feature type="non-terminal residue" evidence="1">
    <location>
        <position position="306"/>
    </location>
</feature>
<sequence>MLPLKKFQEILPQDIVQLLKEHYAAVMPAFYEMQSAFLSEVYKRYKGIETASVILCFARSMHLEIIRQREKNLNFNVSLENFWHNFSEITKPKVKIISVVQDTGIPKETVRRKVKNLLNIGFLLESNNNKGYVWNFLPKEKNLYLNHMNDQTKTLARFISNFAKHLNLNLSMKIIEKEIQSQFSFYWYHFLSCELEWLKMWQLKLKDNDLLLIALQVTIPTLKFVDKHLGKIKLDDVFRISGKNNNKHNASTCVVSATTLSKVTGIPRATCIRKLQKLVTLGFLMHETTSKRYFVNQIIDSRTKNI</sequence>
<dbReference type="Gene3D" id="1.10.10.10">
    <property type="entry name" value="Winged helix-like DNA-binding domain superfamily/Winged helix DNA-binding domain"/>
    <property type="match status" value="1"/>
</dbReference>
<accession>A0A382QN98</accession>
<evidence type="ECO:0000313" key="1">
    <source>
        <dbReference type="EMBL" id="SVC86984.1"/>
    </source>
</evidence>
<dbReference type="InterPro" id="IPR036388">
    <property type="entry name" value="WH-like_DNA-bd_sf"/>
</dbReference>
<reference evidence="1" key="1">
    <citation type="submission" date="2018-05" db="EMBL/GenBank/DDBJ databases">
        <authorList>
            <person name="Lanie J.A."/>
            <person name="Ng W.-L."/>
            <person name="Kazmierczak K.M."/>
            <person name="Andrzejewski T.M."/>
            <person name="Davidsen T.M."/>
            <person name="Wayne K.J."/>
            <person name="Tettelin H."/>
            <person name="Glass J.I."/>
            <person name="Rusch D."/>
            <person name="Podicherti R."/>
            <person name="Tsui H.-C.T."/>
            <person name="Winkler M.E."/>
        </authorList>
    </citation>
    <scope>NUCLEOTIDE SEQUENCE</scope>
</reference>
<proteinExistence type="predicted"/>